<dbReference type="PANTHER" id="PTHR44688">
    <property type="entry name" value="DNA-BINDING TRANSCRIPTIONAL ACTIVATOR DEVR_DOSR"/>
    <property type="match status" value="1"/>
</dbReference>
<dbReference type="SUPFAM" id="SSF46894">
    <property type="entry name" value="C-terminal effector domain of the bipartite response regulators"/>
    <property type="match status" value="1"/>
</dbReference>
<keyword evidence="3" id="KW-0804">Transcription</keyword>
<organism evidence="6 7">
    <name type="scientific">Halomonas binhaiensis</name>
    <dbReference type="NCBI Taxonomy" id="2562282"/>
    <lineage>
        <taxon>Bacteria</taxon>
        <taxon>Pseudomonadati</taxon>
        <taxon>Pseudomonadota</taxon>
        <taxon>Gammaproteobacteria</taxon>
        <taxon>Oceanospirillales</taxon>
        <taxon>Halomonadaceae</taxon>
        <taxon>Halomonas</taxon>
    </lineage>
</organism>
<dbReference type="PANTHER" id="PTHR44688:SF16">
    <property type="entry name" value="DNA-BINDING TRANSCRIPTIONAL ACTIVATOR DEVR_DOSR"/>
    <property type="match status" value="1"/>
</dbReference>
<dbReference type="InterPro" id="IPR036388">
    <property type="entry name" value="WH-like_DNA-bd_sf"/>
</dbReference>
<feature type="domain" description="HTH luxR-type" evidence="5">
    <location>
        <begin position="207"/>
        <end position="272"/>
    </location>
</feature>
<evidence type="ECO:0000313" key="7">
    <source>
        <dbReference type="Proteomes" id="UP000324285"/>
    </source>
</evidence>
<gene>
    <name evidence="6" type="ORF">E4T21_06350</name>
</gene>
<dbReference type="PRINTS" id="PR00038">
    <property type="entry name" value="HTHLUXR"/>
</dbReference>
<reference evidence="6" key="1">
    <citation type="submission" date="2021-02" db="EMBL/GenBank/DDBJ databases">
        <title>Strain Y2R2, a novel species of the genus Halomonas.</title>
        <authorList>
            <person name="Huang H."/>
        </authorList>
    </citation>
    <scope>NUCLEOTIDE SEQUENCE</scope>
    <source>
        <strain evidence="6">Y2R2</strain>
    </source>
</reference>
<accession>A0A856QMN6</accession>
<evidence type="ECO:0000313" key="6">
    <source>
        <dbReference type="EMBL" id="QEM81197.2"/>
    </source>
</evidence>
<dbReference type="KEGG" id="hbh:E4T21_06350"/>
<name>A0A856QMN6_9GAMM</name>
<evidence type="ECO:0000256" key="3">
    <source>
        <dbReference type="ARBA" id="ARBA00023163"/>
    </source>
</evidence>
<protein>
    <submittedName>
        <fullName evidence="6">LuxR family transcriptional regulator</fullName>
    </submittedName>
</protein>
<dbReference type="RefSeq" id="WP_205423468.1">
    <property type="nucleotide sequence ID" value="NZ_CP038437.2"/>
</dbReference>
<sequence length="281" mass="31997">MPTLELLAWHRAFGQLLDKLDDSGFWLSLIRLLRGKADFHTWAVLLYLPHQAPRILAHSGEEEGSDQELFDDYRKGLYLLDPFYVALTDRQREGLYRLDDVAPDCFASTEYYQRYFQRNVVSDEVQFNLALEGGATLALSLGTRQPYSDEAMGLFSLVQPWLLPLMRQRWRHERQRAGTDSDHRDLPGGEEPSVSLAPELDVSKGIRLLDEGVLTERERQVCQLMLGGGSAKSIARKLDISVETVRSHRRHLYHKLGVSTQSELFALFWASYSGTPSRDGG</sequence>
<keyword evidence="1" id="KW-0805">Transcription regulation</keyword>
<dbReference type="PROSITE" id="PS00622">
    <property type="entry name" value="HTH_LUXR_1"/>
    <property type="match status" value="1"/>
</dbReference>
<dbReference type="GO" id="GO:0006355">
    <property type="term" value="P:regulation of DNA-templated transcription"/>
    <property type="evidence" value="ECO:0007669"/>
    <property type="project" value="InterPro"/>
</dbReference>
<keyword evidence="2" id="KW-0238">DNA-binding</keyword>
<feature type="compositionally biased region" description="Basic and acidic residues" evidence="4">
    <location>
        <begin position="175"/>
        <end position="187"/>
    </location>
</feature>
<dbReference type="Proteomes" id="UP000324285">
    <property type="component" value="Chromosome"/>
</dbReference>
<dbReference type="InterPro" id="IPR000792">
    <property type="entry name" value="Tscrpt_reg_LuxR_C"/>
</dbReference>
<dbReference type="Pfam" id="PF00196">
    <property type="entry name" value="GerE"/>
    <property type="match status" value="1"/>
</dbReference>
<dbReference type="EMBL" id="CP038437">
    <property type="protein sequence ID" value="QEM81197.2"/>
    <property type="molecule type" value="Genomic_DNA"/>
</dbReference>
<evidence type="ECO:0000256" key="1">
    <source>
        <dbReference type="ARBA" id="ARBA00023015"/>
    </source>
</evidence>
<dbReference type="Gene3D" id="1.10.10.10">
    <property type="entry name" value="Winged helix-like DNA-binding domain superfamily/Winged helix DNA-binding domain"/>
    <property type="match status" value="1"/>
</dbReference>
<dbReference type="PROSITE" id="PS50043">
    <property type="entry name" value="HTH_LUXR_2"/>
    <property type="match status" value="1"/>
</dbReference>
<evidence type="ECO:0000256" key="2">
    <source>
        <dbReference type="ARBA" id="ARBA00023125"/>
    </source>
</evidence>
<dbReference type="CDD" id="cd06170">
    <property type="entry name" value="LuxR_C_like"/>
    <property type="match status" value="1"/>
</dbReference>
<dbReference type="GO" id="GO:0003677">
    <property type="term" value="F:DNA binding"/>
    <property type="evidence" value="ECO:0007669"/>
    <property type="project" value="UniProtKB-KW"/>
</dbReference>
<keyword evidence="7" id="KW-1185">Reference proteome</keyword>
<dbReference type="InterPro" id="IPR016032">
    <property type="entry name" value="Sig_transdc_resp-reg_C-effctor"/>
</dbReference>
<proteinExistence type="predicted"/>
<evidence type="ECO:0000259" key="5">
    <source>
        <dbReference type="PROSITE" id="PS50043"/>
    </source>
</evidence>
<feature type="region of interest" description="Disordered" evidence="4">
    <location>
        <begin position="173"/>
        <end position="194"/>
    </location>
</feature>
<dbReference type="AlphaFoldDB" id="A0A856QMN6"/>
<evidence type="ECO:0000256" key="4">
    <source>
        <dbReference type="SAM" id="MobiDB-lite"/>
    </source>
</evidence>
<dbReference type="SMART" id="SM00421">
    <property type="entry name" value="HTH_LUXR"/>
    <property type="match status" value="1"/>
</dbReference>